<dbReference type="SUPFAM" id="SSF103473">
    <property type="entry name" value="MFS general substrate transporter"/>
    <property type="match status" value="1"/>
</dbReference>
<comment type="caution">
    <text evidence="7">The sequence shown here is derived from an EMBL/GenBank/DDBJ whole genome shotgun (WGS) entry which is preliminary data.</text>
</comment>
<dbReference type="EMBL" id="JAEKNR010000118">
    <property type="protein sequence ID" value="MBJ7598610.1"/>
    <property type="molecule type" value="Genomic_DNA"/>
</dbReference>
<feature type="transmembrane region" description="Helical" evidence="5">
    <location>
        <begin position="252"/>
        <end position="273"/>
    </location>
</feature>
<feature type="transmembrane region" description="Helical" evidence="5">
    <location>
        <begin position="213"/>
        <end position="232"/>
    </location>
</feature>
<keyword evidence="4 5" id="KW-0472">Membrane</keyword>
<dbReference type="PANTHER" id="PTHR23514">
    <property type="entry name" value="BYPASS OF STOP CODON PROTEIN 6"/>
    <property type="match status" value="1"/>
</dbReference>
<dbReference type="CDD" id="cd17393">
    <property type="entry name" value="MFS_MosC_like"/>
    <property type="match status" value="1"/>
</dbReference>
<gene>
    <name evidence="7" type="ORF">JF922_11060</name>
</gene>
<evidence type="ECO:0000256" key="1">
    <source>
        <dbReference type="ARBA" id="ARBA00004651"/>
    </source>
</evidence>
<keyword evidence="2 5" id="KW-0812">Transmembrane</keyword>
<dbReference type="AlphaFoldDB" id="A0A934N308"/>
<feature type="transmembrane region" description="Helical" evidence="5">
    <location>
        <begin position="49"/>
        <end position="69"/>
    </location>
</feature>
<feature type="transmembrane region" description="Helical" evidence="5">
    <location>
        <begin position="171"/>
        <end position="192"/>
    </location>
</feature>
<feature type="domain" description="Major facilitator superfamily (MFS) profile" evidence="6">
    <location>
        <begin position="15"/>
        <end position="395"/>
    </location>
</feature>
<evidence type="ECO:0000256" key="5">
    <source>
        <dbReference type="SAM" id="Phobius"/>
    </source>
</evidence>
<evidence type="ECO:0000313" key="8">
    <source>
        <dbReference type="Proteomes" id="UP000612893"/>
    </source>
</evidence>
<keyword evidence="3 5" id="KW-1133">Transmembrane helix</keyword>
<dbReference type="GO" id="GO:0005886">
    <property type="term" value="C:plasma membrane"/>
    <property type="evidence" value="ECO:0007669"/>
    <property type="project" value="UniProtKB-SubCell"/>
</dbReference>
<protein>
    <submittedName>
        <fullName evidence="7">MFS transporter</fullName>
    </submittedName>
</protein>
<dbReference type="PANTHER" id="PTHR23514:SF13">
    <property type="entry name" value="INNER MEMBRANE PROTEIN YBJJ"/>
    <property type="match status" value="1"/>
</dbReference>
<dbReference type="InterPro" id="IPR051788">
    <property type="entry name" value="MFS_Transporter"/>
</dbReference>
<evidence type="ECO:0000256" key="3">
    <source>
        <dbReference type="ARBA" id="ARBA00022989"/>
    </source>
</evidence>
<dbReference type="Proteomes" id="UP000612893">
    <property type="component" value="Unassembled WGS sequence"/>
</dbReference>
<dbReference type="Gene3D" id="1.20.1250.20">
    <property type="entry name" value="MFS general substrate transporter like domains"/>
    <property type="match status" value="2"/>
</dbReference>
<dbReference type="InterPro" id="IPR020846">
    <property type="entry name" value="MFS_dom"/>
</dbReference>
<dbReference type="Pfam" id="PF07690">
    <property type="entry name" value="MFS_1"/>
    <property type="match status" value="1"/>
</dbReference>
<keyword evidence="8" id="KW-1185">Reference proteome</keyword>
<accession>A0A934N308</accession>
<comment type="subcellular location">
    <subcellularLocation>
        <location evidence="1">Cell membrane</location>
        <topology evidence="1">Multi-pass membrane protein</topology>
    </subcellularLocation>
</comment>
<feature type="transmembrane region" description="Helical" evidence="5">
    <location>
        <begin position="81"/>
        <end position="98"/>
    </location>
</feature>
<organism evidence="7 8">
    <name type="scientific">Candidatus Nephthysia bennettiae</name>
    <dbReference type="NCBI Taxonomy" id="3127016"/>
    <lineage>
        <taxon>Bacteria</taxon>
        <taxon>Bacillati</taxon>
        <taxon>Candidatus Dormiibacterota</taxon>
        <taxon>Candidatus Dormibacteria</taxon>
        <taxon>Candidatus Dormibacterales</taxon>
        <taxon>Candidatus Dormibacteraceae</taxon>
        <taxon>Candidatus Nephthysia</taxon>
    </lineage>
</organism>
<feature type="transmembrane region" description="Helical" evidence="5">
    <location>
        <begin position="104"/>
        <end position="124"/>
    </location>
</feature>
<reference evidence="7" key="1">
    <citation type="submission" date="2020-10" db="EMBL/GenBank/DDBJ databases">
        <title>Ca. Dormibacterota MAGs.</title>
        <authorList>
            <person name="Montgomery K."/>
        </authorList>
    </citation>
    <scope>NUCLEOTIDE SEQUENCE [LARGE SCALE GENOMIC DNA]</scope>
    <source>
        <strain evidence="7">SC8812_S17_10</strain>
    </source>
</reference>
<feature type="transmembrane region" description="Helical" evidence="5">
    <location>
        <begin position="344"/>
        <end position="363"/>
    </location>
</feature>
<evidence type="ECO:0000313" key="7">
    <source>
        <dbReference type="EMBL" id="MBJ7598610.1"/>
    </source>
</evidence>
<feature type="transmembrane region" description="Helical" evidence="5">
    <location>
        <begin position="144"/>
        <end position="165"/>
    </location>
</feature>
<name>A0A934N308_9BACT</name>
<dbReference type="PROSITE" id="PS50850">
    <property type="entry name" value="MFS"/>
    <property type="match status" value="1"/>
</dbReference>
<feature type="transmembrane region" description="Helical" evidence="5">
    <location>
        <begin position="369"/>
        <end position="390"/>
    </location>
</feature>
<dbReference type="InterPro" id="IPR036259">
    <property type="entry name" value="MFS_trans_sf"/>
</dbReference>
<evidence type="ECO:0000259" key="6">
    <source>
        <dbReference type="PROSITE" id="PS50850"/>
    </source>
</evidence>
<evidence type="ECO:0000256" key="4">
    <source>
        <dbReference type="ARBA" id="ARBA00023136"/>
    </source>
</evidence>
<feature type="transmembrane region" description="Helical" evidence="5">
    <location>
        <begin position="17"/>
        <end position="37"/>
    </location>
</feature>
<evidence type="ECO:0000256" key="2">
    <source>
        <dbReference type="ARBA" id="ARBA00022692"/>
    </source>
</evidence>
<proteinExistence type="predicted"/>
<dbReference type="InterPro" id="IPR011701">
    <property type="entry name" value="MFS"/>
</dbReference>
<sequence length="404" mass="40925">MAASPPAADPVSRAAKWAVYIVFTTNGFVLASFASRIPQLRDGLGVTPAGLGLILLSAAIGSLIAMPLSGMVVTRLAEARTVTVMSLILAVGLATVAVGSRFGALPVVLGLFLLGFGNGTWDVAMNVQGARVEQGLGRVIMARFHAAFSLGTVIGALIGTGMVALQVPVTVHLLAVAVLAAVVVPTAVRRFLPAAVLPASSEPKSRRSHPLAAWLELRTVLIGLFVLCMAFTEGTGNDWLAVATIDGYKAAPALGSFAFAVFVAAMTGGRWFGPGLIDRFGRVPVLRASALAALVGLMLVVFGHAIPIAIFGAALWGLGAALGFPTGMSAAADDPLRAAGRVSVVASIGYLAFLAGPPLIGFLGDRVGVLHALTVTAGLLAVAILVAGACRPLAGSSIVGEAKA</sequence>